<evidence type="ECO:0000313" key="2">
    <source>
        <dbReference type="Proteomes" id="UP001159364"/>
    </source>
</evidence>
<dbReference type="EMBL" id="JAIWQS010000005">
    <property type="protein sequence ID" value="KAJ8765451.1"/>
    <property type="molecule type" value="Genomic_DNA"/>
</dbReference>
<reference evidence="1 2" key="1">
    <citation type="submission" date="2021-09" db="EMBL/GenBank/DDBJ databases">
        <title>Genomic insights and catalytic innovation underlie evolution of tropane alkaloids biosynthesis.</title>
        <authorList>
            <person name="Wang Y.-J."/>
            <person name="Tian T."/>
            <person name="Huang J.-P."/>
            <person name="Huang S.-X."/>
        </authorList>
    </citation>
    <scope>NUCLEOTIDE SEQUENCE [LARGE SCALE GENOMIC DNA]</scope>
    <source>
        <strain evidence="1">KIB-2018</strain>
        <tissue evidence="1">Leaf</tissue>
    </source>
</reference>
<dbReference type="AlphaFoldDB" id="A0AAV8TGB9"/>
<dbReference type="Proteomes" id="UP001159364">
    <property type="component" value="Linkage Group LG05"/>
</dbReference>
<accession>A0AAV8TGB9</accession>
<evidence type="ECO:0008006" key="3">
    <source>
        <dbReference type="Google" id="ProtNLM"/>
    </source>
</evidence>
<comment type="caution">
    <text evidence="1">The sequence shown here is derived from an EMBL/GenBank/DDBJ whole genome shotgun (WGS) entry which is preliminary data.</text>
</comment>
<organism evidence="1 2">
    <name type="scientific">Erythroxylum novogranatense</name>
    <dbReference type="NCBI Taxonomy" id="1862640"/>
    <lineage>
        <taxon>Eukaryota</taxon>
        <taxon>Viridiplantae</taxon>
        <taxon>Streptophyta</taxon>
        <taxon>Embryophyta</taxon>
        <taxon>Tracheophyta</taxon>
        <taxon>Spermatophyta</taxon>
        <taxon>Magnoliopsida</taxon>
        <taxon>eudicotyledons</taxon>
        <taxon>Gunneridae</taxon>
        <taxon>Pentapetalae</taxon>
        <taxon>rosids</taxon>
        <taxon>fabids</taxon>
        <taxon>Malpighiales</taxon>
        <taxon>Erythroxylaceae</taxon>
        <taxon>Erythroxylum</taxon>
    </lineage>
</organism>
<evidence type="ECO:0000313" key="1">
    <source>
        <dbReference type="EMBL" id="KAJ8765451.1"/>
    </source>
</evidence>
<name>A0AAV8TGB9_9ROSI</name>
<protein>
    <recommendedName>
        <fullName evidence="3">RNase H type-1 domain-containing protein</fullName>
    </recommendedName>
</protein>
<sequence>MAFSIRFPFAWLAGRASSTKQVLRSCYLTGQDVMAYHPPSSFAAWKGLMKALTLLKDGFGWRIGDGASINFWHDRWLFDGPLASVVRQVSAHLFDLRVADLMSLLSGWNLSPIEGTNEAYVHQHYADGVEPFKKPCSTYFGTAHMPSVYGRTLAFPGMMTSFESNRRIGGYSIIVPHTIGMCIAHDALSTLVGSFSNPEINSFVGITTIMIAELLAVRFGLAFAWDFQCDGLVVESDSLGALRCLASPRMS</sequence>
<proteinExistence type="predicted"/>
<gene>
    <name evidence="1" type="ORF">K2173_014573</name>
</gene>
<keyword evidence="2" id="KW-1185">Reference proteome</keyword>